<accession>A0A8J3P7U2</accession>
<dbReference type="AlphaFoldDB" id="A0A8J3P7U2"/>
<comment type="caution">
    <text evidence="1">The sequence shown here is derived from an EMBL/GenBank/DDBJ whole genome shotgun (WGS) entry which is preliminary data.</text>
</comment>
<protein>
    <submittedName>
        <fullName evidence="1">Uncharacterized protein</fullName>
    </submittedName>
</protein>
<reference evidence="1 2" key="1">
    <citation type="submission" date="2021-01" db="EMBL/GenBank/DDBJ databases">
        <title>Whole genome shotgun sequence of Catellatospora coxensis NBRC 107359.</title>
        <authorList>
            <person name="Komaki H."/>
            <person name="Tamura T."/>
        </authorList>
    </citation>
    <scope>NUCLEOTIDE SEQUENCE [LARGE SCALE GENOMIC DNA]</scope>
    <source>
        <strain evidence="1 2">NBRC 107359</strain>
    </source>
</reference>
<dbReference type="EMBL" id="BONI01000034">
    <property type="protein sequence ID" value="GIG07456.1"/>
    <property type="molecule type" value="Genomic_DNA"/>
</dbReference>
<evidence type="ECO:0000313" key="2">
    <source>
        <dbReference type="Proteomes" id="UP000630887"/>
    </source>
</evidence>
<name>A0A8J3P7U2_9ACTN</name>
<proteinExistence type="predicted"/>
<dbReference type="Proteomes" id="UP000630887">
    <property type="component" value="Unassembled WGS sequence"/>
</dbReference>
<gene>
    <name evidence="1" type="ORF">Cco03nite_41560</name>
</gene>
<evidence type="ECO:0000313" key="1">
    <source>
        <dbReference type="EMBL" id="GIG07456.1"/>
    </source>
</evidence>
<sequence>MGPVTVIEISVWQECLRRLHHAFETSAATVRQGNEGMWFMPGHRTTEPRPLEAWAEFNGTDDLGLREELVIFVTFTRVGDSIKGEADLSTGDGMVLADGPTLVVREADSAAAILDYATAVEAFVRDCEPTLREVLCRAR</sequence>
<keyword evidence="2" id="KW-1185">Reference proteome</keyword>
<organism evidence="1 2">
    <name type="scientific">Catellatospora coxensis</name>
    <dbReference type="NCBI Taxonomy" id="310354"/>
    <lineage>
        <taxon>Bacteria</taxon>
        <taxon>Bacillati</taxon>
        <taxon>Actinomycetota</taxon>
        <taxon>Actinomycetes</taxon>
        <taxon>Micromonosporales</taxon>
        <taxon>Micromonosporaceae</taxon>
        <taxon>Catellatospora</taxon>
    </lineage>
</organism>